<dbReference type="AlphaFoldDB" id="A0A5Q0QGX1"/>
<proteinExistence type="predicted"/>
<dbReference type="EMBL" id="CP045652">
    <property type="protein sequence ID" value="QGA27228.1"/>
    <property type="molecule type" value="Genomic_DNA"/>
</dbReference>
<accession>A0A5Q0QGX1</accession>
<evidence type="ECO:0000313" key="3">
    <source>
        <dbReference type="Proteomes" id="UP000326921"/>
    </source>
</evidence>
<evidence type="ECO:0008006" key="4">
    <source>
        <dbReference type="Google" id="ProtNLM"/>
    </source>
</evidence>
<gene>
    <name evidence="2" type="ORF">GFH32_13320</name>
</gene>
<feature type="signal peptide" evidence="1">
    <location>
        <begin position="1"/>
        <end position="22"/>
    </location>
</feature>
<evidence type="ECO:0000256" key="1">
    <source>
        <dbReference type="SAM" id="SignalP"/>
    </source>
</evidence>
<feature type="chain" id="PRO_5024801230" description="Outer membrane beta-barrel protein" evidence="1">
    <location>
        <begin position="23"/>
        <end position="190"/>
    </location>
</feature>
<organism evidence="2 3">
    <name type="scientific">Sphingobacterium zhuxiongii</name>
    <dbReference type="NCBI Taxonomy" id="2662364"/>
    <lineage>
        <taxon>Bacteria</taxon>
        <taxon>Pseudomonadati</taxon>
        <taxon>Bacteroidota</taxon>
        <taxon>Sphingobacteriia</taxon>
        <taxon>Sphingobacteriales</taxon>
        <taxon>Sphingobacteriaceae</taxon>
        <taxon>Sphingobacterium</taxon>
    </lineage>
</organism>
<dbReference type="RefSeq" id="WP_153512068.1">
    <property type="nucleotide sequence ID" value="NZ_CP045652.1"/>
</dbReference>
<evidence type="ECO:0000313" key="2">
    <source>
        <dbReference type="EMBL" id="QGA27228.1"/>
    </source>
</evidence>
<reference evidence="2 3" key="1">
    <citation type="submission" date="2019-10" db="EMBL/GenBank/DDBJ databases">
        <authorList>
            <person name="Dong K."/>
        </authorList>
    </citation>
    <scope>NUCLEOTIDE SEQUENCE [LARGE SCALE GENOMIC DNA]</scope>
    <source>
        <strain evidence="3">dk4302</strain>
    </source>
</reference>
<name>A0A5Q0QGX1_9SPHI</name>
<sequence>MKLKPVFSILALLLLMAKPSFAQREYYTLLQGGANIGVKNPGFDGNFNGYSLHFIFGRNYNERAFLGIGLGNEVLRGDYKFSEPKEGQDGNLKYDRNLFPIFIDARLPFAYIGDVSRVGALANAGYAVRLGGIYDKGAMGKLGLFYLYDNEKRTNFTISASYAYQQLNYVAFREKMNHQSLNLSVGIWLK</sequence>
<dbReference type="KEGG" id="sphe:GFH32_13320"/>
<dbReference type="Proteomes" id="UP000326921">
    <property type="component" value="Chromosome"/>
</dbReference>
<keyword evidence="3" id="KW-1185">Reference proteome</keyword>
<protein>
    <recommendedName>
        <fullName evidence="4">Outer membrane beta-barrel protein</fullName>
    </recommendedName>
</protein>
<keyword evidence="1" id="KW-0732">Signal</keyword>